<accession>A0A0F8ZR14</accession>
<gene>
    <name evidence="1" type="ORF">LCGC14_2663970</name>
</gene>
<evidence type="ECO:0000313" key="1">
    <source>
        <dbReference type="EMBL" id="KKK96317.1"/>
    </source>
</evidence>
<sequence length="65" mass="7400">MKIQLINDVPVDSKYGMTKGRVFEVIKEGPRTKEADEGVWVLGDEGTEVKIFTFEYDVINPPNKQ</sequence>
<comment type="caution">
    <text evidence="1">The sequence shown here is derived from an EMBL/GenBank/DDBJ whole genome shotgun (WGS) entry which is preliminary data.</text>
</comment>
<dbReference type="AlphaFoldDB" id="A0A0F8ZR14"/>
<dbReference type="EMBL" id="LAZR01046537">
    <property type="protein sequence ID" value="KKK96317.1"/>
    <property type="molecule type" value="Genomic_DNA"/>
</dbReference>
<proteinExistence type="predicted"/>
<reference evidence="1" key="1">
    <citation type="journal article" date="2015" name="Nature">
        <title>Complex archaea that bridge the gap between prokaryotes and eukaryotes.</title>
        <authorList>
            <person name="Spang A."/>
            <person name="Saw J.H."/>
            <person name="Jorgensen S.L."/>
            <person name="Zaremba-Niedzwiedzka K."/>
            <person name="Martijn J."/>
            <person name="Lind A.E."/>
            <person name="van Eijk R."/>
            <person name="Schleper C."/>
            <person name="Guy L."/>
            <person name="Ettema T.J."/>
        </authorList>
    </citation>
    <scope>NUCLEOTIDE SEQUENCE</scope>
</reference>
<protein>
    <submittedName>
        <fullName evidence="1">Uncharacterized protein</fullName>
    </submittedName>
</protein>
<name>A0A0F8ZR14_9ZZZZ</name>
<organism evidence="1">
    <name type="scientific">marine sediment metagenome</name>
    <dbReference type="NCBI Taxonomy" id="412755"/>
    <lineage>
        <taxon>unclassified sequences</taxon>
        <taxon>metagenomes</taxon>
        <taxon>ecological metagenomes</taxon>
    </lineage>
</organism>